<dbReference type="PROSITE" id="PS50011">
    <property type="entry name" value="PROTEIN_KINASE_DOM"/>
    <property type="match status" value="1"/>
</dbReference>
<evidence type="ECO:0000256" key="3">
    <source>
        <dbReference type="PROSITE-ProRule" id="PRU10141"/>
    </source>
</evidence>
<dbReference type="GO" id="GO:0005737">
    <property type="term" value="C:cytoplasm"/>
    <property type="evidence" value="ECO:0007669"/>
    <property type="project" value="TreeGrafter"/>
</dbReference>
<feature type="compositionally biased region" description="Polar residues" evidence="4">
    <location>
        <begin position="568"/>
        <end position="587"/>
    </location>
</feature>
<protein>
    <recommendedName>
        <fullName evidence="5">Protein kinase domain-containing protein</fullName>
    </recommendedName>
</protein>
<dbReference type="Proteomes" id="UP001056012">
    <property type="component" value="Chromosome 2"/>
</dbReference>
<dbReference type="Gene3D" id="3.30.200.20">
    <property type="entry name" value="Phosphorylase Kinase, domain 1"/>
    <property type="match status" value="1"/>
</dbReference>
<dbReference type="GO" id="GO:0005524">
    <property type="term" value="F:ATP binding"/>
    <property type="evidence" value="ECO:0007669"/>
    <property type="project" value="UniProtKB-UniRule"/>
</dbReference>
<feature type="region of interest" description="Disordered" evidence="4">
    <location>
        <begin position="1"/>
        <end position="21"/>
    </location>
</feature>
<evidence type="ECO:0000256" key="2">
    <source>
        <dbReference type="ARBA" id="ARBA00022840"/>
    </source>
</evidence>
<dbReference type="PROSITE" id="PS00107">
    <property type="entry name" value="PROTEIN_KINASE_ATP"/>
    <property type="match status" value="1"/>
</dbReference>
<dbReference type="InterPro" id="IPR008271">
    <property type="entry name" value="Ser/Thr_kinase_AS"/>
</dbReference>
<dbReference type="InterPro" id="IPR017441">
    <property type="entry name" value="Protein_kinase_ATP_BS"/>
</dbReference>
<sequence>MSHSPDPQTKPSSESDLKLYTSQPSLAVPAVCDAGRPPPVKYMCVLPVEMPSLPRRGALTPSKVNTRVPEPVTTPHTSSLLDKTRKGAVLPQVKGHWNAARETLNARSEYSNSEDDGSAQHRINQYLVKQEIGRGSFGAVHLAVDQYGQEYAVKEFSKSRLRKRAQSNLLRRPAASKRIRALPAGIGFNSPLHRHSVTEENNAFELIKEEIAIMKKLHHPNLVTLIEVLDDPEEDSLYMVMEMCKKGVVMQVGLEERADPYSEEQCRCWFRDMILGLEYLHAQGIIHRDIKPDNCLVTEEDVLKIVDFGVSEMFDKEGEMKTAKSAGSPAFMPPELCVAKHGHVSGRAADIWSMGCTLYCLLFGRIPFEKHGMIELYQSIRMDPIQFDTECGDDVKDLLLRLMEKDPKKRITMEEIREHPWVTRNGTDPLLAKSENVAVIIEPPTDEEVNAAITGNMGHLVTVVRAVKRFKQLLFRRRPDRIESILGSASRIVQPPLSMRPSALRKSKSQDTHDRRPVEGVLSAEGVHHNIKVDDKGQRVPHNMDDMAYVKPDLRAEAGKRPGKAAASSPTMQLSPGLTSSNSSRDNLSIRPGPIHSISSPTGVVPSASSPTTPIGKGHAHNPLEDTLFLNIGTGENFQPAPEEGCVVSESPSNVDINVYEAAYEQEVQRIIAQRRDQHNAKSRPTLYLTRRVENVKSIRDNDAIFDEGQDLRQNIKVSLKSFVTKTKEDIEARGELQKLQEGKEGKLSRTMRNVREAKRLVEEARERVKTEERERERERSRSATPLARNNSSGNALSRSGTPVQS</sequence>
<evidence type="ECO:0000313" key="6">
    <source>
        <dbReference type="EMBL" id="USP75739.1"/>
    </source>
</evidence>
<dbReference type="InterPro" id="IPR000719">
    <property type="entry name" value="Prot_kinase_dom"/>
</dbReference>
<dbReference type="Gene3D" id="1.10.510.10">
    <property type="entry name" value="Transferase(Phosphotransferase) domain 1"/>
    <property type="match status" value="1"/>
</dbReference>
<dbReference type="GO" id="GO:0035556">
    <property type="term" value="P:intracellular signal transduction"/>
    <property type="evidence" value="ECO:0007669"/>
    <property type="project" value="TreeGrafter"/>
</dbReference>
<feature type="region of interest" description="Disordered" evidence="4">
    <location>
        <begin position="765"/>
        <end position="806"/>
    </location>
</feature>
<dbReference type="InterPro" id="IPR011009">
    <property type="entry name" value="Kinase-like_dom_sf"/>
</dbReference>
<feature type="compositionally biased region" description="Polar residues" evidence="4">
    <location>
        <begin position="597"/>
        <end position="613"/>
    </location>
</feature>
<feature type="region of interest" description="Disordered" evidence="4">
    <location>
        <begin position="558"/>
        <end position="623"/>
    </location>
</feature>
<keyword evidence="1 3" id="KW-0547">Nucleotide-binding</keyword>
<dbReference type="FunFam" id="1.10.510.10:FF:000995">
    <property type="entry name" value="BcCMK3, calcium/calmodulin-dependent protein kinase"/>
    <property type="match status" value="1"/>
</dbReference>
<dbReference type="SUPFAM" id="SSF56112">
    <property type="entry name" value="Protein kinase-like (PK-like)"/>
    <property type="match status" value="1"/>
</dbReference>
<reference evidence="6" key="1">
    <citation type="submission" date="2021-12" db="EMBL/GenBank/DDBJ databases">
        <title>Curvularia clavata genome.</title>
        <authorList>
            <person name="Cao Y."/>
        </authorList>
    </citation>
    <scope>NUCLEOTIDE SEQUENCE</scope>
    <source>
        <strain evidence="6">Yc1106</strain>
    </source>
</reference>
<dbReference type="VEuPathDB" id="FungiDB:yc1106_03013"/>
<evidence type="ECO:0000256" key="1">
    <source>
        <dbReference type="ARBA" id="ARBA00022741"/>
    </source>
</evidence>
<proteinExistence type="predicted"/>
<dbReference type="PROSITE" id="PS00108">
    <property type="entry name" value="PROTEIN_KINASE_ST"/>
    <property type="match status" value="1"/>
</dbReference>
<keyword evidence="7" id="KW-1185">Reference proteome</keyword>
<accession>A0A9Q8Z6G6</accession>
<feature type="domain" description="Protein kinase" evidence="5">
    <location>
        <begin position="126"/>
        <end position="422"/>
    </location>
</feature>
<dbReference type="FunFam" id="3.30.200.20:FF:000447">
    <property type="entry name" value="Calcium/calmodulin dependent protein kinase"/>
    <property type="match status" value="1"/>
</dbReference>
<dbReference type="Pfam" id="PF00069">
    <property type="entry name" value="Pkinase"/>
    <property type="match status" value="1"/>
</dbReference>
<gene>
    <name evidence="6" type="ORF">yc1106_03013</name>
</gene>
<feature type="binding site" evidence="3">
    <location>
        <position position="154"/>
    </location>
    <ligand>
        <name>ATP</name>
        <dbReference type="ChEBI" id="CHEBI:30616"/>
    </ligand>
</feature>
<dbReference type="OrthoDB" id="68483at2759"/>
<dbReference type="GO" id="GO:0004674">
    <property type="term" value="F:protein serine/threonine kinase activity"/>
    <property type="evidence" value="ECO:0007669"/>
    <property type="project" value="TreeGrafter"/>
</dbReference>
<dbReference type="AlphaFoldDB" id="A0A9Q8Z6G6"/>
<name>A0A9Q8Z6G6_CURCL</name>
<feature type="region of interest" description="Disordered" evidence="4">
    <location>
        <begin position="57"/>
        <end position="82"/>
    </location>
</feature>
<dbReference type="CDD" id="cd14008">
    <property type="entry name" value="STKc_LKB1_CaMKK"/>
    <property type="match status" value="1"/>
</dbReference>
<dbReference type="PANTHER" id="PTHR24346:SF77">
    <property type="entry name" value="SERINE THREONINE PROTEIN KINASE"/>
    <property type="match status" value="1"/>
</dbReference>
<dbReference type="SMART" id="SM00220">
    <property type="entry name" value="S_TKc"/>
    <property type="match status" value="1"/>
</dbReference>
<feature type="region of interest" description="Disordered" evidence="4">
    <location>
        <begin position="496"/>
        <end position="516"/>
    </location>
</feature>
<evidence type="ECO:0000256" key="4">
    <source>
        <dbReference type="SAM" id="MobiDB-lite"/>
    </source>
</evidence>
<evidence type="ECO:0000259" key="5">
    <source>
        <dbReference type="PROSITE" id="PS50011"/>
    </source>
</evidence>
<dbReference type="PANTHER" id="PTHR24346">
    <property type="entry name" value="MAP/MICROTUBULE AFFINITY-REGULATING KINASE"/>
    <property type="match status" value="1"/>
</dbReference>
<organism evidence="6 7">
    <name type="scientific">Curvularia clavata</name>
    <dbReference type="NCBI Taxonomy" id="95742"/>
    <lineage>
        <taxon>Eukaryota</taxon>
        <taxon>Fungi</taxon>
        <taxon>Dikarya</taxon>
        <taxon>Ascomycota</taxon>
        <taxon>Pezizomycotina</taxon>
        <taxon>Dothideomycetes</taxon>
        <taxon>Pleosporomycetidae</taxon>
        <taxon>Pleosporales</taxon>
        <taxon>Pleosporineae</taxon>
        <taxon>Pleosporaceae</taxon>
        <taxon>Curvularia</taxon>
    </lineage>
</organism>
<evidence type="ECO:0000313" key="7">
    <source>
        <dbReference type="Proteomes" id="UP001056012"/>
    </source>
</evidence>
<keyword evidence="2 3" id="KW-0067">ATP-binding</keyword>
<dbReference type="EMBL" id="CP089275">
    <property type="protein sequence ID" value="USP75739.1"/>
    <property type="molecule type" value="Genomic_DNA"/>
</dbReference>
<feature type="compositionally biased region" description="Polar residues" evidence="4">
    <location>
        <begin position="788"/>
        <end position="806"/>
    </location>
</feature>
<feature type="compositionally biased region" description="Basic and acidic residues" evidence="4">
    <location>
        <begin position="765"/>
        <end position="782"/>
    </location>
</feature>